<dbReference type="Proteomes" id="UP000663090">
    <property type="component" value="Chromosome"/>
</dbReference>
<dbReference type="PANTHER" id="PTHR46825">
    <property type="entry name" value="D-ALANYL-D-ALANINE-CARBOXYPEPTIDASE/ENDOPEPTIDASE AMPH"/>
    <property type="match status" value="1"/>
</dbReference>
<reference evidence="3 4" key="1">
    <citation type="submission" date="2021-02" db="EMBL/GenBank/DDBJ databases">
        <title>De Novo genome assembly of isolated myxobacteria.</title>
        <authorList>
            <person name="Stevens D.C."/>
        </authorList>
    </citation>
    <scope>NUCLEOTIDE SEQUENCE [LARGE SCALE GENOMIC DNA]</scope>
    <source>
        <strain evidence="3 4">SCHIC003</strain>
    </source>
</reference>
<feature type="signal peptide" evidence="1">
    <location>
        <begin position="1"/>
        <end position="25"/>
    </location>
</feature>
<organism evidence="3 4">
    <name type="scientific">Myxococcus landrumensis</name>
    <dbReference type="NCBI Taxonomy" id="2813577"/>
    <lineage>
        <taxon>Bacteria</taxon>
        <taxon>Pseudomonadati</taxon>
        <taxon>Myxococcota</taxon>
        <taxon>Myxococcia</taxon>
        <taxon>Myxococcales</taxon>
        <taxon>Cystobacterineae</taxon>
        <taxon>Myxococcaceae</taxon>
        <taxon>Myxococcus</taxon>
    </lineage>
</organism>
<dbReference type="Pfam" id="PF00144">
    <property type="entry name" value="Beta-lactamase"/>
    <property type="match status" value="1"/>
</dbReference>
<evidence type="ECO:0000256" key="1">
    <source>
        <dbReference type="SAM" id="SignalP"/>
    </source>
</evidence>
<keyword evidence="4" id="KW-1185">Reference proteome</keyword>
<evidence type="ECO:0000313" key="4">
    <source>
        <dbReference type="Proteomes" id="UP000663090"/>
    </source>
</evidence>
<name>A0ABX7N169_9BACT</name>
<gene>
    <name evidence="3" type="ORF">JY572_27910</name>
</gene>
<evidence type="ECO:0000259" key="2">
    <source>
        <dbReference type="Pfam" id="PF00144"/>
    </source>
</evidence>
<feature type="chain" id="PRO_5046208781" evidence="1">
    <location>
        <begin position="26"/>
        <end position="559"/>
    </location>
</feature>
<accession>A0ABX7N169</accession>
<dbReference type="RefSeq" id="WP_206713904.1">
    <property type="nucleotide sequence ID" value="NZ_CP071091.1"/>
</dbReference>
<dbReference type="Gene3D" id="3.40.710.10">
    <property type="entry name" value="DD-peptidase/beta-lactamase superfamily"/>
    <property type="match status" value="1"/>
</dbReference>
<proteinExistence type="predicted"/>
<sequence length="559" mass="60807">MRLPHPLLLLALVALWVLPGSSASAQTPRGSRASRHSRVDALFAPWSGKATPGCAVSVARNGVQDYVRGHGLANLEDGLPITPKSVFHMASVTKQFVAFSIGLLAREGKLSLDDDVHKHVPELPDFGKTVTVAHLMHHLSGLREQGQLLSLAGWRGDDMTVEADNLEVLTRQRGVNFEPGSEVLYTNAAYTLLAVIVRRVSGQSLRAFTDERFFKPLGMSDTQFQDGPHAVIPRRAIGYSPQEGGWRISMPHSDGSSSLLSTVGDMLKWQQNLLDGRVGGPELVSMMQTSGKLNDGTVTGYGGGLRLMEHRGLRTVGHDGMMGGFRTETVLFPEQRVAIAVLCNSGSIPSSELVWKVAEVYLGDLMRDTMPPAVALPEAELAALAGNYWSPLTDEVVRLEVKGGALREVGGAKDFVHIGEGAFRPGESPHVWRFVAPKPGAPRELRIRDAWPTTRDFIRIVAPLPTRADLMAFVGQYRNEEVDMTYAVRLVDGKLALSWPRRGEVLLEPVGGDRFVGSPGAVSFTRAATGGVDGVLVSSRRLRRFRAERMGQDARLARP</sequence>
<evidence type="ECO:0000313" key="3">
    <source>
        <dbReference type="EMBL" id="QSQ12174.1"/>
    </source>
</evidence>
<dbReference type="InterPro" id="IPR050491">
    <property type="entry name" value="AmpC-like"/>
</dbReference>
<dbReference type="SUPFAM" id="SSF56601">
    <property type="entry name" value="beta-lactamase/transpeptidase-like"/>
    <property type="match status" value="1"/>
</dbReference>
<feature type="domain" description="Beta-lactamase-related" evidence="2">
    <location>
        <begin position="48"/>
        <end position="347"/>
    </location>
</feature>
<dbReference type="PANTHER" id="PTHR46825:SF9">
    <property type="entry name" value="BETA-LACTAMASE-RELATED DOMAIN-CONTAINING PROTEIN"/>
    <property type="match status" value="1"/>
</dbReference>
<dbReference type="InterPro" id="IPR001466">
    <property type="entry name" value="Beta-lactam-related"/>
</dbReference>
<keyword evidence="1" id="KW-0732">Signal</keyword>
<protein>
    <submittedName>
        <fullName evidence="3">Beta-lactamase family protein</fullName>
    </submittedName>
</protein>
<dbReference type="EMBL" id="CP071091">
    <property type="protein sequence ID" value="QSQ12174.1"/>
    <property type="molecule type" value="Genomic_DNA"/>
</dbReference>
<dbReference type="InterPro" id="IPR012338">
    <property type="entry name" value="Beta-lactam/transpept-like"/>
</dbReference>